<protein>
    <submittedName>
        <fullName evidence="1">Uncharacterized protein</fullName>
    </submittedName>
</protein>
<accession>A0ACC1PEX4</accession>
<comment type="caution">
    <text evidence="1">The sequence shown here is derived from an EMBL/GenBank/DDBJ whole genome shotgun (WGS) entry which is preliminary data.</text>
</comment>
<gene>
    <name evidence="1" type="ORF">NUW58_g2573</name>
</gene>
<keyword evidence="2" id="KW-1185">Reference proteome</keyword>
<sequence>MRFGQNLHNYIILEWDSFYIHYDRLKQLIKTSVVSGNEAVSACRLKESLIEAFSKLHASRIALYLSLTRRHELLLSSHLVQTEPASAATSLSLAFVPDARRYIHAAFSDIQITLERLQWFDRVNHEAVSRLFAKIRMAPNHAGVDPDALFSQWSQMQEVVDAIRVTVKKLMQETVVSFRTYEMPAAPLLGAASQTHGFGDLDSTLVEAITLDSPNVLKDYLDQNQGLQRSFHQALFKVLTFRHSWKCLNILASRFASSLDHHCLAVFFCSLQIPSRPPPDLESVCQVVCTLFTHGHGTIAQALCQGDVMGKSPLHYAMKNGFDISTAIVKTFDERNCRALLLGSMLSKDSQGLTPLHLATIEGHTSVIRHFFDILPPDFRRNKSHEVNAVAAACLCIAITLRSDRLVRKLSPWADTKYISEKGLSLFHLAARAGRHDYMWILISACRSEDLNLNIADSRGRTPLMYAGARGHFLMVEMLLKAGADPSLIDHSAWTARMYAVYRGHLEVAALFPNPTPPPARHLMHSKATLSAESSPSAALAITNSDSSKRTLVIYLGSMQLMDNRSPVLILEASDETSSSWSIPQLYHLELSVNQTNKQRQTINLPPIEDQSSKPFVFHLDADSEPQLLLRLFNDDLTDESGSSLLAAGAILLQSTKSFFGYQRESLIREQTTLLLCPDSQKTIGTVLLTYVIARPFGYLRTQIPMPSLASHESGQMTLVGHRGFGLNSVDRSQLQLGENTIGSFMAAADHGATFVEFGIHLHNNSWAKLRLTMKLDTQVSRDLNTVIYHDFSLSETGTDVPIHDLTIDQYKYASTIQAPHGSPLITPDEQTMVGESAAVRRSRSVDKKKDLGALLIRDRLKYTADFKSKAMKPNIRGDVIQEPLVTLPELFQRLPPKLGFIIEIKYPRLHEARSVGVATVALEINLFVDTVLEQIHQFADQRRPIILSSFTPEICILLSIKQKAFPVLFVSDAGKPHANDLEKRVASFQAGLHFAKRWGLAGLCLASEPLILCPELIRYVKSSGLLCASYGPQNSIPENVLVSVELHLFPQDSPAPKVLSSQCGKVG</sequence>
<organism evidence="1 2">
    <name type="scientific">Xylaria curta</name>
    <dbReference type="NCBI Taxonomy" id="42375"/>
    <lineage>
        <taxon>Eukaryota</taxon>
        <taxon>Fungi</taxon>
        <taxon>Dikarya</taxon>
        <taxon>Ascomycota</taxon>
        <taxon>Pezizomycotina</taxon>
        <taxon>Sordariomycetes</taxon>
        <taxon>Xylariomycetidae</taxon>
        <taxon>Xylariales</taxon>
        <taxon>Xylariaceae</taxon>
        <taxon>Xylaria</taxon>
    </lineage>
</organism>
<proteinExistence type="predicted"/>
<reference evidence="1" key="1">
    <citation type="submission" date="2022-10" db="EMBL/GenBank/DDBJ databases">
        <title>Genome Sequence of Xylaria curta.</title>
        <authorList>
            <person name="Buettner E."/>
        </authorList>
    </citation>
    <scope>NUCLEOTIDE SEQUENCE</scope>
    <source>
        <strain evidence="1">Babe10</strain>
    </source>
</reference>
<evidence type="ECO:0000313" key="1">
    <source>
        <dbReference type="EMBL" id="KAJ2991268.1"/>
    </source>
</evidence>
<name>A0ACC1PEX4_9PEZI</name>
<dbReference type="EMBL" id="JAPDGR010000343">
    <property type="protein sequence ID" value="KAJ2991268.1"/>
    <property type="molecule type" value="Genomic_DNA"/>
</dbReference>
<evidence type="ECO:0000313" key="2">
    <source>
        <dbReference type="Proteomes" id="UP001143856"/>
    </source>
</evidence>
<dbReference type="Proteomes" id="UP001143856">
    <property type="component" value="Unassembled WGS sequence"/>
</dbReference>